<dbReference type="CDD" id="cd04847">
    <property type="entry name" value="Peptidases_S8_Subtilisin_like_2"/>
    <property type="match status" value="1"/>
</dbReference>
<dbReference type="InterPro" id="IPR036852">
    <property type="entry name" value="Peptidase_S8/S53_dom_sf"/>
</dbReference>
<dbReference type="InterPro" id="IPR000209">
    <property type="entry name" value="Peptidase_S8/S53_dom"/>
</dbReference>
<sequence length="851" mass="91483">MPENEAGAAPRQPHISITRWREAAQYVYPRLRRERRERREDYHAHAAALLGQLGEALGNLPPPQEDVRIPVDGLKRGVLVEVETMVPSERAKATKIPALDFPAQEIVVLRSERSEDRTERAVVFVPDDARAFLTGRIAAYGSEDLGNHERPDIDKFEVIEAIRAGAARTLVVGTPDLASPAPQWWELWLRRPDAIVEAVVAAAQQAGLDVYPDRLQFPETSVIFVLGTAEATLGLVGRLNGAISEVRRASQSIEPFLDQGDKSLGQHALVAEYCGRVTPPPADAPVVCVIDTGVAAAHPLIAPALAGAWTVNDAWGTDDHAGAGGHGTGMASLVLHGDLLGPMSDQRQVVLGHAVESVKFLPPGGFPATEPARYGIITQAAVAVAEIERANIPRSFCIATSSPDLSSEAPSSWSGAVDQICAGSMPGEQQAGLAAKDHPKRLVLIATGNMDGGLKAVVEQHHALEDPAQSWNALTIGGYTAKADQAQDEPELIPLVAPNERSPFSRGSQTLPADLTPIKPDVLFEAGNMMMDNAQFCGWHPAVSLLSAGRDVATEPLVPFWATSAATGVAGNFIGRLKADLPGRWPETYRALTVHSAEWPGPIRKLLIGTGRSWKTGSKGTKQQILRSMGFGVPNLVRAAASARNDVTLLAEAEIQPYAASADGRSAVFNEVHFYALPWPKAALEALENASVMMKVTLSYFIEPNLSGRASTRPDTYRSYGLRFALKKRRETANDFRTRLSKTEEKAEKAGQETDYWLLGPQAVQAGSLHCDLWRGPAIDLAAHDQIAIYPVGGWWKSHIGQNRMNDKGRYALAISISAPDQDVDLYAEIAAAIEARIAAEVAVAAGPDQG</sequence>
<evidence type="ECO:0000313" key="2">
    <source>
        <dbReference type="EMBL" id="GAY20088.1"/>
    </source>
</evidence>
<organism evidence="2 3">
    <name type="scientific">Sphingobium fuliginis (strain ATCC 27551)</name>
    <dbReference type="NCBI Taxonomy" id="336203"/>
    <lineage>
        <taxon>Bacteria</taxon>
        <taxon>Pseudomonadati</taxon>
        <taxon>Pseudomonadota</taxon>
        <taxon>Alphaproteobacteria</taxon>
        <taxon>Sphingomonadales</taxon>
        <taxon>Sphingomonadaceae</taxon>
        <taxon>Sphingobium</taxon>
    </lineage>
</organism>
<reference evidence="2 3" key="2">
    <citation type="journal article" date="2013" name="Environ. Sci. Technol.">
        <title>The 4-tert-butylphenol-utilizing bacterium Sphingobium fuliginis OMI can degrade bisphenols via phenolic ring hydroxylation and meta-cleavage pathway.</title>
        <authorList>
            <person name="Ogata Y."/>
            <person name="Goda S."/>
            <person name="Toyama T."/>
            <person name="Sei K."/>
            <person name="Ike M."/>
        </authorList>
    </citation>
    <scope>NUCLEOTIDE SEQUENCE [LARGE SCALE GENOMIC DNA]</scope>
    <source>
        <strain evidence="2 3">OMI</strain>
    </source>
</reference>
<protein>
    <recommendedName>
        <fullName evidence="1">Peptidase S8/S53 domain-containing protein</fullName>
    </recommendedName>
</protein>
<dbReference type="GO" id="GO:0004252">
    <property type="term" value="F:serine-type endopeptidase activity"/>
    <property type="evidence" value="ECO:0007669"/>
    <property type="project" value="InterPro"/>
</dbReference>
<dbReference type="Gene3D" id="3.40.50.200">
    <property type="entry name" value="Peptidase S8/S53 domain"/>
    <property type="match status" value="1"/>
</dbReference>
<dbReference type="Pfam" id="PF00082">
    <property type="entry name" value="Peptidase_S8"/>
    <property type="match status" value="1"/>
</dbReference>
<proteinExistence type="predicted"/>
<dbReference type="SUPFAM" id="SSF52743">
    <property type="entry name" value="Subtilisin-like"/>
    <property type="match status" value="1"/>
</dbReference>
<dbReference type="AlphaFoldDB" id="A0A292ZAC5"/>
<name>A0A292ZAC5_SPHSA</name>
<dbReference type="InterPro" id="IPR034074">
    <property type="entry name" value="Y4bN_pept_dom"/>
</dbReference>
<evidence type="ECO:0000259" key="1">
    <source>
        <dbReference type="Pfam" id="PF00082"/>
    </source>
</evidence>
<feature type="domain" description="Peptidase S8/S53" evidence="1">
    <location>
        <begin position="284"/>
        <end position="632"/>
    </location>
</feature>
<evidence type="ECO:0000313" key="3">
    <source>
        <dbReference type="Proteomes" id="UP000221538"/>
    </source>
</evidence>
<reference evidence="2 3" key="1">
    <citation type="journal article" date="2013" name="Biodegradation">
        <title>Occurrence of 4-tert-butylphenol (4-t-BP) biodegradation in an aquatic sample caused by the presence of Spirodela polyrrhiza and isolation of a 4-t-BP-utilizing bacterium.</title>
        <authorList>
            <person name="Ogata Y."/>
            <person name="Toyama T."/>
            <person name="Yu N."/>
            <person name="Wang X."/>
            <person name="Sei K."/>
            <person name="Ike M."/>
        </authorList>
    </citation>
    <scope>NUCLEOTIDE SEQUENCE [LARGE SCALE GENOMIC DNA]</scope>
    <source>
        <strain evidence="2 3">OMI</strain>
    </source>
</reference>
<dbReference type="Proteomes" id="UP000221538">
    <property type="component" value="Unassembled WGS sequence"/>
</dbReference>
<dbReference type="GO" id="GO:0006508">
    <property type="term" value="P:proteolysis"/>
    <property type="evidence" value="ECO:0007669"/>
    <property type="project" value="InterPro"/>
</dbReference>
<dbReference type="EMBL" id="BEWI01000030">
    <property type="protein sequence ID" value="GAY20088.1"/>
    <property type="molecule type" value="Genomic_DNA"/>
</dbReference>
<gene>
    <name evidence="2" type="ORF">SFOMI_0610</name>
</gene>
<accession>A0A292ZAC5</accession>
<comment type="caution">
    <text evidence="2">The sequence shown here is derived from an EMBL/GenBank/DDBJ whole genome shotgun (WGS) entry which is preliminary data.</text>
</comment>